<dbReference type="InterPro" id="IPR038720">
    <property type="entry name" value="YprB_RNase_H-like_dom"/>
</dbReference>
<protein>
    <recommendedName>
        <fullName evidence="2">YprB ribonuclease H-like domain-containing protein</fullName>
    </recommendedName>
</protein>
<dbReference type="SUPFAM" id="SSF53098">
    <property type="entry name" value="Ribonuclease H-like"/>
    <property type="match status" value="1"/>
</dbReference>
<organism evidence="3 4">
    <name type="scientific">Microcoleus asticus IPMA8</name>
    <dbReference type="NCBI Taxonomy" id="2563858"/>
    <lineage>
        <taxon>Bacteria</taxon>
        <taxon>Bacillati</taxon>
        <taxon>Cyanobacteriota</taxon>
        <taxon>Cyanophyceae</taxon>
        <taxon>Oscillatoriophycideae</taxon>
        <taxon>Oscillatoriales</taxon>
        <taxon>Microcoleaceae</taxon>
        <taxon>Microcoleus</taxon>
        <taxon>Microcoleus asticus</taxon>
    </lineage>
</organism>
<dbReference type="InterPro" id="IPR019993">
    <property type="entry name" value="RecB_nuclease_TM0106_put"/>
</dbReference>
<dbReference type="EMBL" id="SRRZ01000063">
    <property type="protein sequence ID" value="NQE35760.1"/>
    <property type="molecule type" value="Genomic_DNA"/>
</dbReference>
<feature type="domain" description="YprB ribonuclease H-like" evidence="2">
    <location>
        <begin position="448"/>
        <end position="618"/>
    </location>
</feature>
<evidence type="ECO:0000259" key="2">
    <source>
        <dbReference type="Pfam" id="PF13482"/>
    </source>
</evidence>
<gene>
    <name evidence="3" type="ORF">E5S67_03495</name>
</gene>
<dbReference type="RefSeq" id="WP_172189412.1">
    <property type="nucleotide sequence ID" value="NZ_CAWPPK010000278.1"/>
</dbReference>
<dbReference type="Gene3D" id="1.10.150.20">
    <property type="entry name" value="5' to 3' exonuclease, C-terminal subdomain"/>
    <property type="match status" value="1"/>
</dbReference>
<feature type="region of interest" description="Disordered" evidence="1">
    <location>
        <begin position="323"/>
        <end position="388"/>
    </location>
</feature>
<dbReference type="NCBIfam" id="TIGR03491">
    <property type="entry name" value="TM0106 family RecB-like putative nuclease"/>
    <property type="match status" value="2"/>
</dbReference>
<proteinExistence type="predicted"/>
<feature type="compositionally biased region" description="Basic and acidic residues" evidence="1">
    <location>
        <begin position="375"/>
        <end position="385"/>
    </location>
</feature>
<evidence type="ECO:0000256" key="1">
    <source>
        <dbReference type="SAM" id="MobiDB-lite"/>
    </source>
</evidence>
<sequence>MLITDKLLLSYQRCHLRAFLDTCGDWKQLDPPSDFLLKLMRDSATYQQQALEHETYQQPYYPRGDWEAGAAATLSLMQQGVDRIYRGVLIQSEFGQTNGQTNGATTSLVGIDSQYFPEFGELPETPVHLSSSNLHSSNITLICRPHLLIKQPGQSKFGDWSYITADIWLSKRPKQEYQIIAAFHAQVLASVQETMPETAWLMLRKKGLWSVNLDQRTPQMFDILDNCIQMIENRDKPEVFISRQKCNLCGWYTICHAEAESIKHLSLLPGVTASRYARLKILEINDVESLANASSELLAEYPEFPDRVAFDVVQQAQSHLLNQPLLREEGRRKKEEGSSATDSVTDVTDVSKKEERKGKKEEGRHDTDFDTDTGINDREERRSENLEELNSSEIVPDIVDNILNEIAVEEVKIRQNKPATSSIPAPILRKKPIPYFQSVFLPIAPIELYFDIEAEPELNLDYLHGVLVVDRYNNTEKFHGFLAESAAEEGAIWEQFLELMWAYPIAPIFHFCDYEVKTFKRLAKLYNTPAYLWKPVLKRFVDIHKQVTQKAIMPVESYALKPIARWLGFDWRDAKANGAQCVCWYDDWLKTGDRSLLEAIVRYNEDDCRATYVVKDWLTNFLLNHEP</sequence>
<keyword evidence="4" id="KW-1185">Reference proteome</keyword>
<evidence type="ECO:0000313" key="3">
    <source>
        <dbReference type="EMBL" id="NQE35760.1"/>
    </source>
</evidence>
<comment type="caution">
    <text evidence="3">The sequence shown here is derived from an EMBL/GenBank/DDBJ whole genome shotgun (WGS) entry which is preliminary data.</text>
</comment>
<evidence type="ECO:0000313" key="4">
    <source>
        <dbReference type="Proteomes" id="UP000702425"/>
    </source>
</evidence>
<reference evidence="3 4" key="1">
    <citation type="journal article" date="2020" name="Sci. Rep.">
        <title>A novel cyanobacterial geosmin producer, revising GeoA distribution and dispersion patterns in Bacteria.</title>
        <authorList>
            <person name="Churro C."/>
            <person name="Semedo-Aguiar A.P."/>
            <person name="Silva A.D."/>
            <person name="Pereira-Leal J.B."/>
            <person name="Leite R.B."/>
        </authorList>
    </citation>
    <scope>NUCLEOTIDE SEQUENCE [LARGE SCALE GENOMIC DNA]</scope>
    <source>
        <strain evidence="3 4">IPMA8</strain>
    </source>
</reference>
<dbReference type="InterPro" id="IPR012337">
    <property type="entry name" value="RNaseH-like_sf"/>
</dbReference>
<dbReference type="Proteomes" id="UP000702425">
    <property type="component" value="Unassembled WGS sequence"/>
</dbReference>
<name>A0ABX2D1L8_9CYAN</name>
<feature type="compositionally biased region" description="Polar residues" evidence="1">
    <location>
        <begin position="338"/>
        <end position="348"/>
    </location>
</feature>
<dbReference type="Pfam" id="PF13482">
    <property type="entry name" value="RNase_H_2"/>
    <property type="match status" value="1"/>
</dbReference>
<accession>A0ABX2D1L8</accession>
<feature type="compositionally biased region" description="Basic and acidic residues" evidence="1">
    <location>
        <begin position="349"/>
        <end position="368"/>
    </location>
</feature>
<feature type="compositionally biased region" description="Basic and acidic residues" evidence="1">
    <location>
        <begin position="326"/>
        <end position="337"/>
    </location>
</feature>